<evidence type="ECO:0008006" key="3">
    <source>
        <dbReference type="Google" id="ProtNLM"/>
    </source>
</evidence>
<gene>
    <name evidence="2" type="ORF">LCGC14_2300580</name>
</gene>
<feature type="transmembrane region" description="Helical" evidence="1">
    <location>
        <begin position="6"/>
        <end position="31"/>
    </location>
</feature>
<protein>
    <recommendedName>
        <fullName evidence="3">AMP-dependent synthetase/ligase domain-containing protein</fullName>
    </recommendedName>
</protein>
<feature type="non-terminal residue" evidence="2">
    <location>
        <position position="90"/>
    </location>
</feature>
<proteinExistence type="predicted"/>
<dbReference type="SUPFAM" id="SSF56801">
    <property type="entry name" value="Acetyl-CoA synthetase-like"/>
    <property type="match status" value="1"/>
</dbReference>
<keyword evidence="1" id="KW-0812">Transmembrane</keyword>
<keyword evidence="1" id="KW-1133">Transmembrane helix</keyword>
<comment type="caution">
    <text evidence="2">The sequence shown here is derived from an EMBL/GenBank/DDBJ whole genome shotgun (WGS) entry which is preliminary data.</text>
</comment>
<accession>A0A0F9F112</accession>
<dbReference type="AlphaFoldDB" id="A0A0F9F112"/>
<reference evidence="2" key="1">
    <citation type="journal article" date="2015" name="Nature">
        <title>Complex archaea that bridge the gap between prokaryotes and eukaryotes.</title>
        <authorList>
            <person name="Spang A."/>
            <person name="Saw J.H."/>
            <person name="Jorgensen S.L."/>
            <person name="Zaremba-Niedzwiedzka K."/>
            <person name="Martijn J."/>
            <person name="Lind A.E."/>
            <person name="van Eijk R."/>
            <person name="Schleper C."/>
            <person name="Guy L."/>
            <person name="Ettema T.J."/>
        </authorList>
    </citation>
    <scope>NUCLEOTIDE SEQUENCE</scope>
</reference>
<evidence type="ECO:0000313" key="2">
    <source>
        <dbReference type="EMBL" id="KKL50930.1"/>
    </source>
</evidence>
<dbReference type="Gene3D" id="3.40.50.980">
    <property type="match status" value="1"/>
</dbReference>
<keyword evidence="1" id="KW-0472">Membrane</keyword>
<organism evidence="2">
    <name type="scientific">marine sediment metagenome</name>
    <dbReference type="NCBI Taxonomy" id="412755"/>
    <lineage>
        <taxon>unclassified sequences</taxon>
        <taxon>metagenomes</taxon>
        <taxon>ecological metagenomes</taxon>
    </lineage>
</organism>
<name>A0A0F9F112_9ZZZZ</name>
<sequence>MRCWSSFPYFWSAGFVMAMGATLAAGGSLVLQEHFEPGEALRLLEAERVTSPHAWPHQLAQLEEHPDWAERDLSAIRHCEAFTSFGRHPT</sequence>
<dbReference type="EMBL" id="LAZR01032424">
    <property type="protein sequence ID" value="KKL50930.1"/>
    <property type="molecule type" value="Genomic_DNA"/>
</dbReference>
<evidence type="ECO:0000256" key="1">
    <source>
        <dbReference type="SAM" id="Phobius"/>
    </source>
</evidence>